<dbReference type="STRING" id="1123010.SAMN02745724_02437"/>
<evidence type="ECO:0000256" key="1">
    <source>
        <dbReference type="SAM" id="SignalP"/>
    </source>
</evidence>
<dbReference type="AlphaFoldDB" id="A0A1I1LZ27"/>
<reference evidence="3 4" key="1">
    <citation type="submission" date="2016-10" db="EMBL/GenBank/DDBJ databases">
        <authorList>
            <person name="de Groot N.N."/>
        </authorList>
    </citation>
    <scope>NUCLEOTIDE SEQUENCE [LARGE SCALE GENOMIC DNA]</scope>
    <source>
        <strain evidence="3 4">DSM 6059</strain>
    </source>
</reference>
<dbReference type="Pfam" id="PF14086">
    <property type="entry name" value="DUF4266"/>
    <property type="match status" value="1"/>
</dbReference>
<keyword evidence="1" id="KW-0732">Signal</keyword>
<proteinExistence type="predicted"/>
<dbReference type="RefSeq" id="WP_091984080.1">
    <property type="nucleotide sequence ID" value="NZ_FOLO01000017.1"/>
</dbReference>
<feature type="chain" id="PRO_5011463917" description="DUF4266 domain-containing protein" evidence="1">
    <location>
        <begin position="24"/>
        <end position="182"/>
    </location>
</feature>
<dbReference type="InterPro" id="IPR025362">
    <property type="entry name" value="DUF4266"/>
</dbReference>
<organism evidence="3 4">
    <name type="scientific">Pseudoalteromonas denitrificans DSM 6059</name>
    <dbReference type="NCBI Taxonomy" id="1123010"/>
    <lineage>
        <taxon>Bacteria</taxon>
        <taxon>Pseudomonadati</taxon>
        <taxon>Pseudomonadota</taxon>
        <taxon>Gammaproteobacteria</taxon>
        <taxon>Alteromonadales</taxon>
        <taxon>Pseudoalteromonadaceae</taxon>
        <taxon>Pseudoalteromonas</taxon>
    </lineage>
</organism>
<evidence type="ECO:0000313" key="3">
    <source>
        <dbReference type="EMBL" id="SFC74720.1"/>
    </source>
</evidence>
<dbReference type="EMBL" id="FOLO01000017">
    <property type="protein sequence ID" value="SFC74720.1"/>
    <property type="molecule type" value="Genomic_DNA"/>
</dbReference>
<dbReference type="Proteomes" id="UP000198862">
    <property type="component" value="Unassembled WGS sequence"/>
</dbReference>
<name>A0A1I1LZ27_9GAMM</name>
<protein>
    <recommendedName>
        <fullName evidence="2">DUF4266 domain-containing protein</fullName>
    </recommendedName>
</protein>
<accession>A0A1I1LZ27</accession>
<feature type="domain" description="DUF4266" evidence="2">
    <location>
        <begin position="132"/>
        <end position="181"/>
    </location>
</feature>
<dbReference type="OrthoDB" id="5901453at2"/>
<gene>
    <name evidence="3" type="ORF">SAMN02745724_02437</name>
</gene>
<feature type="signal peptide" evidence="1">
    <location>
        <begin position="1"/>
        <end position="23"/>
    </location>
</feature>
<evidence type="ECO:0000313" key="4">
    <source>
        <dbReference type="Proteomes" id="UP000198862"/>
    </source>
</evidence>
<evidence type="ECO:0000259" key="2">
    <source>
        <dbReference type="Pfam" id="PF14086"/>
    </source>
</evidence>
<keyword evidence="4" id="KW-1185">Reference proteome</keyword>
<sequence>MKQKLLMKGAIFCLLINSLSIYATEKDQTKGLVKSNVSVTTTKVVKKFTTKGRSQSVTQYHNKRIYPEKTPTLPVETQQTLLVSDQILPAISDGFSQLNNINKPIAATVSPLGEWFNERFSWIDSLLNNKTVKPWQKATLAEPAMSPGGVAPVLGKFANKVFISKEASLGGNGVAGGGCGCK</sequence>